<evidence type="ECO:0000256" key="1">
    <source>
        <dbReference type="ARBA" id="ARBA00008791"/>
    </source>
</evidence>
<accession>A0ABS6CJ30</accession>
<evidence type="ECO:0000313" key="4">
    <source>
        <dbReference type="Proteomes" id="UP000720508"/>
    </source>
</evidence>
<protein>
    <submittedName>
        <fullName evidence="3">Universal stress protein</fullName>
    </submittedName>
</protein>
<gene>
    <name evidence="3" type="ORF">KN815_23515</name>
</gene>
<dbReference type="InterPro" id="IPR006016">
    <property type="entry name" value="UspA"/>
</dbReference>
<dbReference type="Pfam" id="PF00582">
    <property type="entry name" value="Usp"/>
    <property type="match status" value="1"/>
</dbReference>
<reference evidence="3 4" key="1">
    <citation type="submission" date="2021-06" db="EMBL/GenBank/DDBJ databases">
        <authorList>
            <person name="Pan X."/>
        </authorList>
    </citation>
    <scope>NUCLEOTIDE SEQUENCE [LARGE SCALE GENOMIC DNA]</scope>
    <source>
        <strain evidence="3 4">4503</strain>
    </source>
</reference>
<dbReference type="EMBL" id="JAHLEM010000265">
    <property type="protein sequence ID" value="MBU3866922.1"/>
    <property type="molecule type" value="Genomic_DNA"/>
</dbReference>
<feature type="domain" description="UspA" evidence="2">
    <location>
        <begin position="1"/>
        <end position="136"/>
    </location>
</feature>
<dbReference type="Proteomes" id="UP000720508">
    <property type="component" value="Unassembled WGS sequence"/>
</dbReference>
<proteinExistence type="inferred from homology"/>
<dbReference type="CDD" id="cd00293">
    <property type="entry name" value="USP-like"/>
    <property type="match status" value="1"/>
</dbReference>
<dbReference type="PANTHER" id="PTHR46268">
    <property type="entry name" value="STRESS RESPONSE PROTEIN NHAX"/>
    <property type="match status" value="1"/>
</dbReference>
<sequence length="142" mass="15136">MFRNIVVAVDQSRSRHSALRAAGEMARLTGAKVQVVHVAASAIAWNSVVRLEEDVEADETLKEALAALREMGIGADGETVRAMDRQVPHVIAQFTERVGADLLVLGPHHRGAVAAFFNPRVSDAAAHATRIAVLLAPEPGTD</sequence>
<evidence type="ECO:0000313" key="3">
    <source>
        <dbReference type="EMBL" id="MBU3866922.1"/>
    </source>
</evidence>
<name>A0ABS6CJ30_9ACTN</name>
<dbReference type="RefSeq" id="WP_216343921.1">
    <property type="nucleotide sequence ID" value="NZ_JAHLEM010000265.1"/>
</dbReference>
<dbReference type="PANTHER" id="PTHR46268:SF6">
    <property type="entry name" value="UNIVERSAL STRESS PROTEIN UP12"/>
    <property type="match status" value="1"/>
</dbReference>
<evidence type="ECO:0000259" key="2">
    <source>
        <dbReference type="Pfam" id="PF00582"/>
    </source>
</evidence>
<comment type="similarity">
    <text evidence="1">Belongs to the universal stress protein A family.</text>
</comment>
<organism evidence="3 4">
    <name type="scientific">Streptomyces niphimycinicus</name>
    <dbReference type="NCBI Taxonomy" id="2842201"/>
    <lineage>
        <taxon>Bacteria</taxon>
        <taxon>Bacillati</taxon>
        <taxon>Actinomycetota</taxon>
        <taxon>Actinomycetes</taxon>
        <taxon>Kitasatosporales</taxon>
        <taxon>Streptomycetaceae</taxon>
        <taxon>Streptomyces</taxon>
    </lineage>
</organism>
<keyword evidence="4" id="KW-1185">Reference proteome</keyword>
<comment type="caution">
    <text evidence="3">The sequence shown here is derived from an EMBL/GenBank/DDBJ whole genome shotgun (WGS) entry which is preliminary data.</text>
</comment>